<dbReference type="Proteomes" id="UP001595696">
    <property type="component" value="Unassembled WGS sequence"/>
</dbReference>
<dbReference type="EMBL" id="JBHSAX010000006">
    <property type="protein sequence ID" value="MFC3961698.1"/>
    <property type="molecule type" value="Genomic_DNA"/>
</dbReference>
<comment type="caution">
    <text evidence="2">The sequence shown here is derived from an EMBL/GenBank/DDBJ whole genome shotgun (WGS) entry which is preliminary data.</text>
</comment>
<name>A0ABV8DPC4_9NOCA</name>
<keyword evidence="3" id="KW-1185">Reference proteome</keyword>
<accession>A0ABV8DPC4</accession>
<evidence type="ECO:0000313" key="2">
    <source>
        <dbReference type="EMBL" id="MFC3961698.1"/>
    </source>
</evidence>
<evidence type="ECO:0000313" key="3">
    <source>
        <dbReference type="Proteomes" id="UP001595696"/>
    </source>
</evidence>
<sequence length="163" mass="16866">MTRLLVLVLAVAAPAACSDEVKDGEATGRASATDGSATPPPTATVPIVEPEGAVRVPIDETGTATMPPGSVLEIRVPAAWGDAATALRCTVTDGTGRNEDLHSSEVKKKEEAGGQEWMTLWTFSAAPNAELTVGCADPERRVPPEGQPFVRVVPRSSAPPAAR</sequence>
<organism evidence="2 3">
    <name type="scientific">Nocardia jiangsuensis</name>
    <dbReference type="NCBI Taxonomy" id="1691563"/>
    <lineage>
        <taxon>Bacteria</taxon>
        <taxon>Bacillati</taxon>
        <taxon>Actinomycetota</taxon>
        <taxon>Actinomycetes</taxon>
        <taxon>Mycobacteriales</taxon>
        <taxon>Nocardiaceae</taxon>
        <taxon>Nocardia</taxon>
    </lineage>
</organism>
<evidence type="ECO:0008006" key="4">
    <source>
        <dbReference type="Google" id="ProtNLM"/>
    </source>
</evidence>
<protein>
    <recommendedName>
        <fullName evidence="4">Ig-like domain-containing protein</fullName>
    </recommendedName>
</protein>
<reference evidence="3" key="1">
    <citation type="journal article" date="2019" name="Int. J. Syst. Evol. Microbiol.">
        <title>The Global Catalogue of Microorganisms (GCM) 10K type strain sequencing project: providing services to taxonomists for standard genome sequencing and annotation.</title>
        <authorList>
            <consortium name="The Broad Institute Genomics Platform"/>
            <consortium name="The Broad Institute Genome Sequencing Center for Infectious Disease"/>
            <person name="Wu L."/>
            <person name="Ma J."/>
        </authorList>
    </citation>
    <scope>NUCLEOTIDE SEQUENCE [LARGE SCALE GENOMIC DNA]</scope>
    <source>
        <strain evidence="3">CGMCC 4.7330</strain>
    </source>
</reference>
<evidence type="ECO:0000256" key="1">
    <source>
        <dbReference type="SAM" id="MobiDB-lite"/>
    </source>
</evidence>
<gene>
    <name evidence="2" type="ORF">ACFO0B_06825</name>
</gene>
<dbReference type="RefSeq" id="WP_378611454.1">
    <property type="nucleotide sequence ID" value="NZ_JBHSAX010000006.1"/>
</dbReference>
<feature type="region of interest" description="Disordered" evidence="1">
    <location>
        <begin position="20"/>
        <end position="44"/>
    </location>
</feature>
<feature type="region of interest" description="Disordered" evidence="1">
    <location>
        <begin position="140"/>
        <end position="163"/>
    </location>
</feature>
<proteinExistence type="predicted"/>